<dbReference type="RefSeq" id="XP_046078385.1">
    <property type="nucleotide sequence ID" value="XM_046219681.1"/>
</dbReference>
<evidence type="ECO:0000256" key="1">
    <source>
        <dbReference type="ARBA" id="ARBA00004123"/>
    </source>
</evidence>
<gene>
    <name evidence="3" type="ORF">BGW36DRAFT_422301</name>
</gene>
<protein>
    <submittedName>
        <fullName evidence="3">Fungal-specific transcription factor domain-containing protein</fullName>
    </submittedName>
</protein>
<keyword evidence="4" id="KW-1185">Reference proteome</keyword>
<reference evidence="3" key="1">
    <citation type="submission" date="2021-12" db="EMBL/GenBank/DDBJ databases">
        <title>Convergent genome expansion in fungi linked to evolution of root-endophyte symbiosis.</title>
        <authorList>
            <consortium name="DOE Joint Genome Institute"/>
            <person name="Ke Y.-H."/>
            <person name="Bonito G."/>
            <person name="Liao H.-L."/>
            <person name="Looney B."/>
            <person name="Rojas-Flechas A."/>
            <person name="Nash J."/>
            <person name="Hameed K."/>
            <person name="Schadt C."/>
            <person name="Martin F."/>
            <person name="Crous P.W."/>
            <person name="Miettinen O."/>
            <person name="Magnuson J.K."/>
            <person name="Labbe J."/>
            <person name="Jacobson D."/>
            <person name="Doktycz M.J."/>
            <person name="Veneault-Fourrey C."/>
            <person name="Kuo A."/>
            <person name="Mondo S."/>
            <person name="Calhoun S."/>
            <person name="Riley R."/>
            <person name="Ohm R."/>
            <person name="LaButti K."/>
            <person name="Andreopoulos B."/>
            <person name="Pangilinan J."/>
            <person name="Nolan M."/>
            <person name="Tritt A."/>
            <person name="Clum A."/>
            <person name="Lipzen A."/>
            <person name="Daum C."/>
            <person name="Barry K."/>
            <person name="Grigoriev I.V."/>
            <person name="Vilgalys R."/>
        </authorList>
    </citation>
    <scope>NUCLEOTIDE SEQUENCE</scope>
    <source>
        <strain evidence="3">PMI_201</strain>
    </source>
</reference>
<proteinExistence type="predicted"/>
<dbReference type="GeneID" id="70249968"/>
<dbReference type="GO" id="GO:0005634">
    <property type="term" value="C:nucleus"/>
    <property type="evidence" value="ECO:0007669"/>
    <property type="project" value="UniProtKB-SubCell"/>
</dbReference>
<keyword evidence="2" id="KW-0539">Nucleus</keyword>
<name>A0AAD4L247_9EURO</name>
<dbReference type="EMBL" id="JAJTJA010000001">
    <property type="protein sequence ID" value="KAH8705764.1"/>
    <property type="molecule type" value="Genomic_DNA"/>
</dbReference>
<evidence type="ECO:0000256" key="2">
    <source>
        <dbReference type="ARBA" id="ARBA00023242"/>
    </source>
</evidence>
<evidence type="ECO:0000313" key="3">
    <source>
        <dbReference type="EMBL" id="KAH8705764.1"/>
    </source>
</evidence>
<dbReference type="InterPro" id="IPR021858">
    <property type="entry name" value="Fun_TF"/>
</dbReference>
<organism evidence="3 4">
    <name type="scientific">Talaromyces proteolyticus</name>
    <dbReference type="NCBI Taxonomy" id="1131652"/>
    <lineage>
        <taxon>Eukaryota</taxon>
        <taxon>Fungi</taxon>
        <taxon>Dikarya</taxon>
        <taxon>Ascomycota</taxon>
        <taxon>Pezizomycotina</taxon>
        <taxon>Eurotiomycetes</taxon>
        <taxon>Eurotiomycetidae</taxon>
        <taxon>Eurotiales</taxon>
        <taxon>Trichocomaceae</taxon>
        <taxon>Talaromyces</taxon>
        <taxon>Talaromyces sect. Bacilispori</taxon>
    </lineage>
</organism>
<dbReference type="GO" id="GO:0000976">
    <property type="term" value="F:transcription cis-regulatory region binding"/>
    <property type="evidence" value="ECO:0007669"/>
    <property type="project" value="TreeGrafter"/>
</dbReference>
<dbReference type="PANTHER" id="PTHR37534:SF39">
    <property type="entry name" value="TRANSCRIPTION FACTOR DOMAIN-CONTAINING PROTEIN"/>
    <property type="match status" value="1"/>
</dbReference>
<dbReference type="AlphaFoldDB" id="A0AAD4L247"/>
<comment type="subcellular location">
    <subcellularLocation>
        <location evidence="1">Nucleus</location>
    </subcellularLocation>
</comment>
<dbReference type="PANTHER" id="PTHR37534">
    <property type="entry name" value="TRANSCRIPTIONAL ACTIVATOR PROTEIN UGA3"/>
    <property type="match status" value="1"/>
</dbReference>
<comment type="caution">
    <text evidence="3">The sequence shown here is derived from an EMBL/GenBank/DDBJ whole genome shotgun (WGS) entry which is preliminary data.</text>
</comment>
<dbReference type="GO" id="GO:0003700">
    <property type="term" value="F:DNA-binding transcription factor activity"/>
    <property type="evidence" value="ECO:0007669"/>
    <property type="project" value="TreeGrafter"/>
</dbReference>
<dbReference type="Pfam" id="PF11951">
    <property type="entry name" value="Fungal_trans_2"/>
    <property type="match status" value="1"/>
</dbReference>
<accession>A0AAD4L247</accession>
<sequence>MAQPGDVRLINAGFWDIELHNYLSSSSGMHGYNYTSHPILPPSLPQTPWELEKSDTGLLDYFQSVAFNSLAAFGQDRQELRDILLRLALSNCSSASNAVLQATLAYSSLHRYGLKMEAAQLKLRAIQELESASQNGIDVVEGIQHMAAGMILCYFEIEDIDATSIQWLWYVCGSKHLMEAIDAADHPRATEFSIIGDWVDYHVVVGQFSIRHWHKMSLDDVYSQHYSSALAERPRVCQKKPIEGVASCSHEILRLLYELFKTTLKPSDPGYHTREYTQSLKSLGERIRGVQTNINSSRGAPQNDIEPHATVVELYKLASLIYLERVSSNFSGQSNMISSHAERAFQLLETIKDGQVPFPLFVLGCEAKTEGRRILILDLIEKAGKISRSRSLAGLHRMVQAAWTQDDLVEHDNDLDYVLKLDAIITSNNIIPTFA</sequence>
<dbReference type="GO" id="GO:0045944">
    <property type="term" value="P:positive regulation of transcription by RNA polymerase II"/>
    <property type="evidence" value="ECO:0007669"/>
    <property type="project" value="TreeGrafter"/>
</dbReference>
<dbReference type="Proteomes" id="UP001201262">
    <property type="component" value="Unassembled WGS sequence"/>
</dbReference>
<evidence type="ECO:0000313" key="4">
    <source>
        <dbReference type="Proteomes" id="UP001201262"/>
    </source>
</evidence>